<protein>
    <submittedName>
        <fullName evidence="1">Uncharacterized protein</fullName>
    </submittedName>
</protein>
<name>A0A6S6UA26_9GAMM</name>
<dbReference type="AlphaFoldDB" id="A0A6S6UA26"/>
<organism evidence="1">
    <name type="scientific">uncultured Thiotrichaceae bacterium</name>
    <dbReference type="NCBI Taxonomy" id="298394"/>
    <lineage>
        <taxon>Bacteria</taxon>
        <taxon>Pseudomonadati</taxon>
        <taxon>Pseudomonadota</taxon>
        <taxon>Gammaproteobacteria</taxon>
        <taxon>Thiotrichales</taxon>
        <taxon>Thiotrichaceae</taxon>
        <taxon>environmental samples</taxon>
    </lineage>
</organism>
<dbReference type="SUPFAM" id="SSF54001">
    <property type="entry name" value="Cysteine proteinases"/>
    <property type="match status" value="1"/>
</dbReference>
<sequence length="195" mass="20531">MTKITTSQLRPADIIVSTTDATVSGAIRTGSGSSVSHSMLYIGNQFVVEAISAGVVKRPLTQAIRDASLAIVVRRRSMTPIIRTAVTDQAERYVSLGLPYDKIGAAGAGTTHRRGRTLSTIGCILNPLLCSAAATAVARNASPAQADTAFFCSELIARVFELAGAPISNNSPSFTTPRHVRMSSALIYVGHLKDT</sequence>
<reference evidence="1" key="1">
    <citation type="submission" date="2020-01" db="EMBL/GenBank/DDBJ databases">
        <authorList>
            <person name="Meier V. D."/>
            <person name="Meier V D."/>
        </authorList>
    </citation>
    <scope>NUCLEOTIDE SEQUENCE</scope>
    <source>
        <strain evidence="1">HLG_WM_MAG_08</strain>
    </source>
</reference>
<dbReference type="Gene3D" id="3.90.1720.10">
    <property type="entry name" value="endopeptidase domain like (from Nostoc punctiforme)"/>
    <property type="match status" value="1"/>
</dbReference>
<accession>A0A6S6UA26</accession>
<dbReference type="InterPro" id="IPR038765">
    <property type="entry name" value="Papain-like_cys_pep_sf"/>
</dbReference>
<dbReference type="EMBL" id="CACVAV010000364">
    <property type="protein sequence ID" value="CAA6823569.1"/>
    <property type="molecule type" value="Genomic_DNA"/>
</dbReference>
<evidence type="ECO:0000313" key="1">
    <source>
        <dbReference type="EMBL" id="CAA6823569.1"/>
    </source>
</evidence>
<gene>
    <name evidence="1" type="ORF">HELGO_WM23813</name>
</gene>
<proteinExistence type="predicted"/>